<gene>
    <name evidence="1" type="ORF">G9U52_21090</name>
</gene>
<reference evidence="1" key="1">
    <citation type="submission" date="2020-03" db="EMBL/GenBank/DDBJ databases">
        <title>Draft sequencing of Paenibacilllus sp. S3N08.</title>
        <authorList>
            <person name="Kim D.-U."/>
        </authorList>
    </citation>
    <scope>NUCLEOTIDE SEQUENCE</scope>
    <source>
        <strain evidence="1">S3N08</strain>
    </source>
</reference>
<comment type="caution">
    <text evidence="1">The sequence shown here is derived from an EMBL/GenBank/DDBJ whole genome shotgun (WGS) entry which is preliminary data.</text>
</comment>
<dbReference type="EMBL" id="JAAOIW010000008">
    <property type="protein sequence ID" value="NHN32340.1"/>
    <property type="molecule type" value="Genomic_DNA"/>
</dbReference>
<evidence type="ECO:0000313" key="2">
    <source>
        <dbReference type="Proteomes" id="UP001165962"/>
    </source>
</evidence>
<proteinExistence type="predicted"/>
<protein>
    <submittedName>
        <fullName evidence="1">Uncharacterized protein</fullName>
    </submittedName>
</protein>
<organism evidence="1 2">
    <name type="scientific">Paenibacillus agricola</name>
    <dbReference type="NCBI Taxonomy" id="2716264"/>
    <lineage>
        <taxon>Bacteria</taxon>
        <taxon>Bacillati</taxon>
        <taxon>Bacillota</taxon>
        <taxon>Bacilli</taxon>
        <taxon>Bacillales</taxon>
        <taxon>Paenibacillaceae</taxon>
        <taxon>Paenibacillus</taxon>
    </lineage>
</organism>
<dbReference type="Proteomes" id="UP001165962">
    <property type="component" value="Unassembled WGS sequence"/>
</dbReference>
<name>A0ABX0JF67_9BACL</name>
<sequence length="93" mass="11083">MKKEHIMHFKVIRRNETRLARGLIYLEENQQPSLQDMEQCLKDCGHQVQIVDKDNYIFKAQLGNEEYMIDVIEDYDKHVRDIGAETLARSFLK</sequence>
<evidence type="ECO:0000313" key="1">
    <source>
        <dbReference type="EMBL" id="NHN32340.1"/>
    </source>
</evidence>
<accession>A0ABX0JF67</accession>
<keyword evidence="2" id="KW-1185">Reference proteome</keyword>
<dbReference type="RefSeq" id="WP_166152640.1">
    <property type="nucleotide sequence ID" value="NZ_JAAOIW010000008.1"/>
</dbReference>